<evidence type="ECO:0000256" key="1">
    <source>
        <dbReference type="ARBA" id="ARBA00004651"/>
    </source>
</evidence>
<keyword evidence="10" id="KW-1185">Reference proteome</keyword>
<dbReference type="Pfam" id="PF00528">
    <property type="entry name" value="BPD_transp_1"/>
    <property type="match status" value="1"/>
</dbReference>
<evidence type="ECO:0000313" key="10">
    <source>
        <dbReference type="Proteomes" id="UP000481109"/>
    </source>
</evidence>
<keyword evidence="2 7" id="KW-0813">Transport</keyword>
<evidence type="ECO:0000256" key="4">
    <source>
        <dbReference type="ARBA" id="ARBA00022692"/>
    </source>
</evidence>
<accession>A0A6G4XSY7</accession>
<evidence type="ECO:0000256" key="3">
    <source>
        <dbReference type="ARBA" id="ARBA00022475"/>
    </source>
</evidence>
<evidence type="ECO:0000256" key="7">
    <source>
        <dbReference type="RuleBase" id="RU363032"/>
    </source>
</evidence>
<feature type="transmembrane region" description="Helical" evidence="7">
    <location>
        <begin position="118"/>
        <end position="144"/>
    </location>
</feature>
<dbReference type="InterPro" id="IPR045621">
    <property type="entry name" value="BPD_transp_1_N"/>
</dbReference>
<dbReference type="SUPFAM" id="SSF161098">
    <property type="entry name" value="MetI-like"/>
    <property type="match status" value="1"/>
</dbReference>
<feature type="transmembrane region" description="Helical" evidence="7">
    <location>
        <begin position="84"/>
        <end position="106"/>
    </location>
</feature>
<feature type="transmembrane region" description="Helical" evidence="7">
    <location>
        <begin position="218"/>
        <end position="240"/>
    </location>
</feature>
<evidence type="ECO:0000256" key="5">
    <source>
        <dbReference type="ARBA" id="ARBA00022989"/>
    </source>
</evidence>
<dbReference type="CDD" id="cd06261">
    <property type="entry name" value="TM_PBP2"/>
    <property type="match status" value="1"/>
</dbReference>
<dbReference type="InterPro" id="IPR000515">
    <property type="entry name" value="MetI-like"/>
</dbReference>
<name>A0A6G4XSY7_9ACTN</name>
<comment type="caution">
    <text evidence="9">The sequence shown here is derived from an EMBL/GenBank/DDBJ whole genome shotgun (WGS) entry which is preliminary data.</text>
</comment>
<evidence type="ECO:0000313" key="9">
    <source>
        <dbReference type="EMBL" id="NGO80558.1"/>
    </source>
</evidence>
<evidence type="ECO:0000256" key="2">
    <source>
        <dbReference type="ARBA" id="ARBA00022448"/>
    </source>
</evidence>
<dbReference type="InterPro" id="IPR035906">
    <property type="entry name" value="MetI-like_sf"/>
</dbReference>
<keyword evidence="6 7" id="KW-0472">Membrane</keyword>
<organism evidence="9 10">
    <name type="scientific">Streptomyces mesophilus</name>
    <dbReference type="NCBI Taxonomy" id="1775132"/>
    <lineage>
        <taxon>Bacteria</taxon>
        <taxon>Bacillati</taxon>
        <taxon>Actinomycetota</taxon>
        <taxon>Actinomycetes</taxon>
        <taxon>Kitasatosporales</taxon>
        <taxon>Streptomycetaceae</taxon>
        <taxon>Streptomyces</taxon>
    </lineage>
</organism>
<dbReference type="GO" id="GO:0055085">
    <property type="term" value="P:transmembrane transport"/>
    <property type="evidence" value="ECO:0007669"/>
    <property type="project" value="InterPro"/>
</dbReference>
<comment type="subcellular location">
    <subcellularLocation>
        <location evidence="1 7">Cell membrane</location>
        <topology evidence="1 7">Multi-pass membrane protein</topology>
    </subcellularLocation>
</comment>
<keyword evidence="5 7" id="KW-1133">Transmembrane helix</keyword>
<dbReference type="AlphaFoldDB" id="A0A6G4XSY7"/>
<dbReference type="GO" id="GO:0005886">
    <property type="term" value="C:plasma membrane"/>
    <property type="evidence" value="ECO:0007669"/>
    <property type="project" value="UniProtKB-SubCell"/>
</dbReference>
<dbReference type="Gene3D" id="1.10.3720.10">
    <property type="entry name" value="MetI-like"/>
    <property type="match status" value="1"/>
</dbReference>
<comment type="similarity">
    <text evidence="7">Belongs to the binding-protein-dependent transport system permease family.</text>
</comment>
<dbReference type="Proteomes" id="UP000481109">
    <property type="component" value="Unassembled WGS sequence"/>
</dbReference>
<feature type="transmembrane region" description="Helical" evidence="7">
    <location>
        <begin position="260"/>
        <end position="286"/>
    </location>
</feature>
<feature type="transmembrane region" description="Helical" evidence="7">
    <location>
        <begin position="160"/>
        <end position="179"/>
    </location>
</feature>
<proteinExistence type="inferred from homology"/>
<evidence type="ECO:0000259" key="8">
    <source>
        <dbReference type="PROSITE" id="PS50928"/>
    </source>
</evidence>
<evidence type="ECO:0000256" key="6">
    <source>
        <dbReference type="ARBA" id="ARBA00023136"/>
    </source>
</evidence>
<dbReference type="PANTHER" id="PTHR43163:SF6">
    <property type="entry name" value="DIPEPTIDE TRANSPORT SYSTEM PERMEASE PROTEIN DPPB-RELATED"/>
    <property type="match status" value="1"/>
</dbReference>
<dbReference type="PANTHER" id="PTHR43163">
    <property type="entry name" value="DIPEPTIDE TRANSPORT SYSTEM PERMEASE PROTEIN DPPB-RELATED"/>
    <property type="match status" value="1"/>
</dbReference>
<feature type="domain" description="ABC transmembrane type-1" evidence="8">
    <location>
        <begin position="78"/>
        <end position="283"/>
    </location>
</feature>
<reference evidence="9 10" key="1">
    <citation type="submission" date="2020-02" db="EMBL/GenBank/DDBJ databases">
        <title>Whole-genome analyses of novel actinobacteria.</title>
        <authorList>
            <person name="Sahin N."/>
            <person name="Tokatli A."/>
        </authorList>
    </citation>
    <scope>NUCLEOTIDE SEQUENCE [LARGE SCALE GENOMIC DNA]</scope>
    <source>
        <strain evidence="9 10">YC504</strain>
    </source>
</reference>
<keyword evidence="3" id="KW-1003">Cell membrane</keyword>
<sequence>MLIVGTFLIVQLIPGDPAQVMAGPDASQAQVERIRQEQGLDQPLFTQFTDYAGGLLEGDLGTSFSSGLPVSEIIANRLPFTAQIALLAVVIALAVSVPLGMAVAVACRGGRRKALDTAFTSVTAVLGSIPEFVLATLLIMFFAIKLNMFPPSGAATLDSMVLPILALTIAPICTLARVVRRETAAVLSMDYMRTAKGRRLKALRLYARHALPNLMTSTLTLGGLVLTGLLGGAVIVEFVFAWPGLGTGVLDALVKRDYPVIQGVVLLLGVLATLLNLLVDVVLGLLDPRSLHGKAGDA</sequence>
<dbReference type="PROSITE" id="PS50928">
    <property type="entry name" value="ABC_TM1"/>
    <property type="match status" value="1"/>
</dbReference>
<dbReference type="Pfam" id="PF19300">
    <property type="entry name" value="BPD_transp_1_N"/>
    <property type="match status" value="1"/>
</dbReference>
<protein>
    <submittedName>
        <fullName evidence="9">ABC transporter permease</fullName>
    </submittedName>
</protein>
<keyword evidence="4 7" id="KW-0812">Transmembrane</keyword>
<dbReference type="EMBL" id="JAAKZW010000227">
    <property type="protein sequence ID" value="NGO80558.1"/>
    <property type="molecule type" value="Genomic_DNA"/>
</dbReference>
<gene>
    <name evidence="9" type="ORF">G6045_33610</name>
</gene>